<dbReference type="PANTHER" id="PTHR11482:SF56">
    <property type="entry name" value="ANTIZYME INHIBITOR 1"/>
    <property type="match status" value="1"/>
</dbReference>
<dbReference type="FunFam" id="3.20.20.10:FF:000008">
    <property type="entry name" value="Ornithine decarboxylase"/>
    <property type="match status" value="1"/>
</dbReference>
<dbReference type="InterPro" id="IPR009006">
    <property type="entry name" value="Ala_racemase/Decarboxylase_C"/>
</dbReference>
<proteinExistence type="predicted"/>
<organism evidence="2 3">
    <name type="scientific">Steinernema glaseri</name>
    <dbReference type="NCBI Taxonomy" id="37863"/>
    <lineage>
        <taxon>Eukaryota</taxon>
        <taxon>Metazoa</taxon>
        <taxon>Ecdysozoa</taxon>
        <taxon>Nematoda</taxon>
        <taxon>Chromadorea</taxon>
        <taxon>Rhabditida</taxon>
        <taxon>Tylenchina</taxon>
        <taxon>Panagrolaimomorpha</taxon>
        <taxon>Strongyloidoidea</taxon>
        <taxon>Steinernematidae</taxon>
        <taxon>Steinernema</taxon>
    </lineage>
</organism>
<dbReference type="SUPFAM" id="SSF51419">
    <property type="entry name" value="PLP-binding barrel"/>
    <property type="match status" value="1"/>
</dbReference>
<dbReference type="PRINTS" id="PR01179">
    <property type="entry name" value="ODADCRBXLASE"/>
</dbReference>
<dbReference type="InterPro" id="IPR000183">
    <property type="entry name" value="Orn/DAP/Arg_de-COase"/>
</dbReference>
<dbReference type="Gene3D" id="3.20.20.10">
    <property type="entry name" value="Alanine racemase"/>
    <property type="match status" value="1"/>
</dbReference>
<sequence length="467" mass="51576">MSVEIMRTELLGAKPVTVFAEQRESLVFAREIAEAKSAQGDSEPFFVMNLARVRDRIRDWKLALPRVQPFYAVRCNDDAVLLRLLAQQEGFGFDCASKEQLETALDVVGADRIVYSNPVLTRNVLRHAAKAEVATLFFESESELQRIAATHPEANLVLRICVRRPRSLDSECDFAASLGCDPFDEAPALLEAAYLLGLRVTGIAFNLGAADSSDPRDFAIGIEIARGLFAQARSFGHDMTLVSIGGGFPASYSPCSMKPSFAQIAAIVNEALRDSFPVDEFPRLRIVAQPGRFFASTAFTLVTNVIGKRAIDASALTHDVSAEPGFVYQTNESFYGAFGCRLAANNEPKSQPLFDDDSERGYFTSIIGPALDKFDLIQQSARYRELSVGDWLVWSQMGAYSMGNRGTLGDLDQPEPAIYYFAADKDWERICSPDKMDFSTDIEEDGDSLCSTDSTSDSDFFYNWSLN</sequence>
<evidence type="ECO:0000259" key="1">
    <source>
        <dbReference type="Pfam" id="PF02784"/>
    </source>
</evidence>
<name>A0A1I7ZTZ4_9BILA</name>
<dbReference type="PANTHER" id="PTHR11482">
    <property type="entry name" value="ARGININE/DIAMINOPIMELATE/ORNITHINE DECARBOXYLASE"/>
    <property type="match status" value="1"/>
</dbReference>
<reference evidence="3" key="1">
    <citation type="submission" date="2016-11" db="UniProtKB">
        <authorList>
            <consortium name="WormBaseParasite"/>
        </authorList>
    </citation>
    <scope>IDENTIFICATION</scope>
</reference>
<dbReference type="Proteomes" id="UP000095287">
    <property type="component" value="Unplaced"/>
</dbReference>
<evidence type="ECO:0000313" key="3">
    <source>
        <dbReference type="WBParaSite" id="L893_g29894.t1"/>
    </source>
</evidence>
<dbReference type="GO" id="GO:0003824">
    <property type="term" value="F:catalytic activity"/>
    <property type="evidence" value="ECO:0007669"/>
    <property type="project" value="InterPro"/>
</dbReference>
<dbReference type="InterPro" id="IPR022644">
    <property type="entry name" value="De-COase2_N"/>
</dbReference>
<feature type="domain" description="Orn/DAP/Arg decarboxylase 2 N-terminal" evidence="1">
    <location>
        <begin position="50"/>
        <end position="295"/>
    </location>
</feature>
<dbReference type="Gene3D" id="2.40.37.10">
    <property type="entry name" value="Lyase, Ornithine Decarboxylase, Chain A, domain 1"/>
    <property type="match status" value="1"/>
</dbReference>
<dbReference type="PRINTS" id="PR01182">
    <property type="entry name" value="ORNDCRBXLASE"/>
</dbReference>
<accession>A0A1I7ZTZ4</accession>
<keyword evidence="2" id="KW-1185">Reference proteome</keyword>
<evidence type="ECO:0000313" key="2">
    <source>
        <dbReference type="Proteomes" id="UP000095287"/>
    </source>
</evidence>
<dbReference type="PROSITE" id="PS00879">
    <property type="entry name" value="ODR_DC_2_2"/>
    <property type="match status" value="1"/>
</dbReference>
<dbReference type="WBParaSite" id="L893_g29894.t1">
    <property type="protein sequence ID" value="L893_g29894.t1"/>
    <property type="gene ID" value="L893_g29894"/>
</dbReference>
<dbReference type="InterPro" id="IPR029066">
    <property type="entry name" value="PLP-binding_barrel"/>
</dbReference>
<dbReference type="GO" id="GO:0006596">
    <property type="term" value="P:polyamine biosynthetic process"/>
    <property type="evidence" value="ECO:0007669"/>
    <property type="project" value="InterPro"/>
</dbReference>
<protein>
    <submittedName>
        <fullName evidence="3">Orn_Arg_deC_N domain-containing protein</fullName>
    </submittedName>
</protein>
<dbReference type="Pfam" id="PF02784">
    <property type="entry name" value="Orn_Arg_deC_N"/>
    <property type="match status" value="1"/>
</dbReference>
<dbReference type="SUPFAM" id="SSF50621">
    <property type="entry name" value="Alanine racemase C-terminal domain-like"/>
    <property type="match status" value="1"/>
</dbReference>
<dbReference type="AlphaFoldDB" id="A0A1I7ZTZ4"/>
<dbReference type="InterPro" id="IPR002433">
    <property type="entry name" value="Orn_de-COase"/>
</dbReference>
<dbReference type="InterPro" id="IPR022657">
    <property type="entry name" value="De-COase2_CS"/>
</dbReference>